<dbReference type="PROSITE" id="PS50262">
    <property type="entry name" value="G_PROTEIN_RECEP_F1_2"/>
    <property type="match status" value="1"/>
</dbReference>
<comment type="caution">
    <text evidence="7">The sequence shown here is derived from an EMBL/GenBank/DDBJ whole genome shotgun (WGS) entry which is preliminary data.</text>
</comment>
<keyword evidence="2 5" id="KW-0812">Transmembrane</keyword>
<evidence type="ECO:0000256" key="5">
    <source>
        <dbReference type="SAM" id="Phobius"/>
    </source>
</evidence>
<accession>A0A814JQT7</accession>
<evidence type="ECO:0000259" key="6">
    <source>
        <dbReference type="PROSITE" id="PS50262"/>
    </source>
</evidence>
<name>A0A814JQT7_9BILA</name>
<dbReference type="GO" id="GO:0016020">
    <property type="term" value="C:membrane"/>
    <property type="evidence" value="ECO:0007669"/>
    <property type="project" value="UniProtKB-SubCell"/>
</dbReference>
<feature type="transmembrane region" description="Helical" evidence="5">
    <location>
        <begin position="13"/>
        <end position="35"/>
    </location>
</feature>
<proteinExistence type="predicted"/>
<sequence length="216" mass="24833">MSKLLDQVRQANIYLQPAQFSLAIIANIINIRVICSRVLRKSPCTHYFLAYTIVSIIYTCSICSTQFLRGFYIDWANGRIGCKIHFYISFLLPFQANLMLILALFDRYCSSSKSSRIHSRSTVQKTRINIKCLQQTNLLISIYILLPLLMMIFCFMTISNIRQHMNRTRLVTASIRRCRTEGQLTRMLCLQVSVHLILALPFAVLDINEKVVSAAV</sequence>
<organism evidence="7 9">
    <name type="scientific">Adineta steineri</name>
    <dbReference type="NCBI Taxonomy" id="433720"/>
    <lineage>
        <taxon>Eukaryota</taxon>
        <taxon>Metazoa</taxon>
        <taxon>Spiralia</taxon>
        <taxon>Gnathifera</taxon>
        <taxon>Rotifera</taxon>
        <taxon>Eurotatoria</taxon>
        <taxon>Bdelloidea</taxon>
        <taxon>Adinetida</taxon>
        <taxon>Adinetidae</taxon>
        <taxon>Adineta</taxon>
    </lineage>
</organism>
<dbReference type="EMBL" id="CAJOAZ010000904">
    <property type="protein sequence ID" value="CAF3732503.1"/>
    <property type="molecule type" value="Genomic_DNA"/>
</dbReference>
<gene>
    <name evidence="7" type="ORF">JYZ213_LOCUS18143</name>
    <name evidence="8" type="ORF">OXD698_LOCUS14366</name>
</gene>
<evidence type="ECO:0000313" key="7">
    <source>
        <dbReference type="EMBL" id="CAF1041111.1"/>
    </source>
</evidence>
<evidence type="ECO:0000256" key="1">
    <source>
        <dbReference type="ARBA" id="ARBA00004370"/>
    </source>
</evidence>
<dbReference type="Proteomes" id="UP000663845">
    <property type="component" value="Unassembled WGS sequence"/>
</dbReference>
<evidence type="ECO:0000313" key="9">
    <source>
        <dbReference type="Proteomes" id="UP000663845"/>
    </source>
</evidence>
<dbReference type="Proteomes" id="UP000663844">
    <property type="component" value="Unassembled WGS sequence"/>
</dbReference>
<comment type="subcellular location">
    <subcellularLocation>
        <location evidence="1">Membrane</location>
    </subcellularLocation>
</comment>
<keyword evidence="4 5" id="KW-0472">Membrane</keyword>
<protein>
    <recommendedName>
        <fullName evidence="6">G-protein coupled receptors family 1 profile domain-containing protein</fullName>
    </recommendedName>
</protein>
<dbReference type="InterPro" id="IPR017452">
    <property type="entry name" value="GPCR_Rhodpsn_7TM"/>
</dbReference>
<feature type="transmembrane region" description="Helical" evidence="5">
    <location>
        <begin position="84"/>
        <end position="105"/>
    </location>
</feature>
<evidence type="ECO:0000256" key="2">
    <source>
        <dbReference type="ARBA" id="ARBA00022692"/>
    </source>
</evidence>
<reference evidence="7" key="1">
    <citation type="submission" date="2021-02" db="EMBL/GenBank/DDBJ databases">
        <authorList>
            <person name="Nowell W R."/>
        </authorList>
    </citation>
    <scope>NUCLEOTIDE SEQUENCE</scope>
</reference>
<feature type="transmembrane region" description="Helical" evidence="5">
    <location>
        <begin position="137"/>
        <end position="158"/>
    </location>
</feature>
<feature type="domain" description="G-protein coupled receptors family 1 profile" evidence="6">
    <location>
        <begin position="26"/>
        <end position="216"/>
    </location>
</feature>
<dbReference type="EMBL" id="CAJNOG010000175">
    <property type="protein sequence ID" value="CAF1041111.1"/>
    <property type="molecule type" value="Genomic_DNA"/>
</dbReference>
<dbReference type="AlphaFoldDB" id="A0A814JQT7"/>
<dbReference type="Gene3D" id="1.20.1070.10">
    <property type="entry name" value="Rhodopsin 7-helix transmembrane proteins"/>
    <property type="match status" value="1"/>
</dbReference>
<evidence type="ECO:0000313" key="8">
    <source>
        <dbReference type="EMBL" id="CAF3732503.1"/>
    </source>
</evidence>
<dbReference type="SUPFAM" id="SSF81321">
    <property type="entry name" value="Family A G protein-coupled receptor-like"/>
    <property type="match status" value="1"/>
</dbReference>
<evidence type="ECO:0000256" key="4">
    <source>
        <dbReference type="ARBA" id="ARBA00023136"/>
    </source>
</evidence>
<keyword evidence="3 5" id="KW-1133">Transmembrane helix</keyword>
<evidence type="ECO:0000256" key="3">
    <source>
        <dbReference type="ARBA" id="ARBA00022989"/>
    </source>
</evidence>
<feature type="transmembrane region" description="Helical" evidence="5">
    <location>
        <begin position="47"/>
        <end position="72"/>
    </location>
</feature>